<proteinExistence type="predicted"/>
<keyword evidence="1" id="KW-0812">Transmembrane</keyword>
<evidence type="ECO:0000313" key="2">
    <source>
        <dbReference type="EMBL" id="MDT9594886.1"/>
    </source>
</evidence>
<accession>A0ABU3Q0B7</accession>
<dbReference type="RefSeq" id="WP_315735091.1">
    <property type="nucleotide sequence ID" value="NZ_JAVYII010000008.1"/>
</dbReference>
<feature type="transmembrane region" description="Helical" evidence="1">
    <location>
        <begin position="15"/>
        <end position="35"/>
    </location>
</feature>
<sequence length="139" mass="13901">MRSRRATNAADQRGIALLWTTYLGVALLAVAALVLDGGYTLAAKREAMNHAEQAARAGADALDEAALRNGATLVGPDAAAAAAQTYLAQAGATGTVQVAGGVVTVTVSGTRDTLLLSAIGVNSMDFQAEASALSIDAEG</sequence>
<gene>
    <name evidence="2" type="ORF">RDV89_17490</name>
</gene>
<name>A0ABU3Q0B7_9ACTN</name>
<evidence type="ECO:0000256" key="1">
    <source>
        <dbReference type="SAM" id="Phobius"/>
    </source>
</evidence>
<keyword evidence="1" id="KW-1133">Transmembrane helix</keyword>
<keyword evidence="1" id="KW-0472">Membrane</keyword>
<reference evidence="2 3" key="1">
    <citation type="submission" date="2023-08" db="EMBL/GenBank/DDBJ databases">
        <title>Nocardioides seae sp. nov., a bacterium isolated from a soil.</title>
        <authorList>
            <person name="Wang X."/>
        </authorList>
    </citation>
    <scope>NUCLEOTIDE SEQUENCE [LARGE SCALE GENOMIC DNA]</scope>
    <source>
        <strain evidence="2 3">YZH12</strain>
    </source>
</reference>
<protein>
    <submittedName>
        <fullName evidence="2">Pilus assembly protein TadE</fullName>
    </submittedName>
</protein>
<dbReference type="EMBL" id="JAVYII010000008">
    <property type="protein sequence ID" value="MDT9594886.1"/>
    <property type="molecule type" value="Genomic_DNA"/>
</dbReference>
<comment type="caution">
    <text evidence="2">The sequence shown here is derived from an EMBL/GenBank/DDBJ whole genome shotgun (WGS) entry which is preliminary data.</text>
</comment>
<dbReference type="Proteomes" id="UP001268542">
    <property type="component" value="Unassembled WGS sequence"/>
</dbReference>
<keyword evidence="3" id="KW-1185">Reference proteome</keyword>
<organism evidence="2 3">
    <name type="scientific">Nocardioides imazamoxiresistens</name>
    <dbReference type="NCBI Taxonomy" id="3231893"/>
    <lineage>
        <taxon>Bacteria</taxon>
        <taxon>Bacillati</taxon>
        <taxon>Actinomycetota</taxon>
        <taxon>Actinomycetes</taxon>
        <taxon>Propionibacteriales</taxon>
        <taxon>Nocardioidaceae</taxon>
        <taxon>Nocardioides</taxon>
    </lineage>
</organism>
<evidence type="ECO:0000313" key="3">
    <source>
        <dbReference type="Proteomes" id="UP001268542"/>
    </source>
</evidence>